<dbReference type="Pfam" id="PF13561">
    <property type="entry name" value="adh_short_C2"/>
    <property type="match status" value="1"/>
</dbReference>
<keyword evidence="2" id="KW-0560">Oxidoreductase</keyword>
<gene>
    <name evidence="3" type="ORF">D9756_007885</name>
</gene>
<dbReference type="AlphaFoldDB" id="A0A8H5FY27"/>
<dbReference type="PANTHER" id="PTHR24321">
    <property type="entry name" value="DEHYDROGENASES, SHORT CHAIN"/>
    <property type="match status" value="1"/>
</dbReference>
<dbReference type="InterPro" id="IPR002347">
    <property type="entry name" value="SDR_fam"/>
</dbReference>
<organism evidence="3 4">
    <name type="scientific">Leucocoprinus leucothites</name>
    <dbReference type="NCBI Taxonomy" id="201217"/>
    <lineage>
        <taxon>Eukaryota</taxon>
        <taxon>Fungi</taxon>
        <taxon>Dikarya</taxon>
        <taxon>Basidiomycota</taxon>
        <taxon>Agaricomycotina</taxon>
        <taxon>Agaricomycetes</taxon>
        <taxon>Agaricomycetidae</taxon>
        <taxon>Agaricales</taxon>
        <taxon>Agaricineae</taxon>
        <taxon>Agaricaceae</taxon>
        <taxon>Leucocoprinus</taxon>
    </lineage>
</organism>
<dbReference type="PANTHER" id="PTHR24321:SF8">
    <property type="entry name" value="ESTRADIOL 17-BETA-DEHYDROGENASE 8-RELATED"/>
    <property type="match status" value="1"/>
</dbReference>
<keyword evidence="4" id="KW-1185">Reference proteome</keyword>
<dbReference type="GO" id="GO:0016491">
    <property type="term" value="F:oxidoreductase activity"/>
    <property type="evidence" value="ECO:0007669"/>
    <property type="project" value="UniProtKB-KW"/>
</dbReference>
<sequence>MPLDLGLDGAHVVVTGASGGIGLEITRLFADQGAKVTAHYNTNSTTLQPLLSHYGPQKVQALQADLVDEAAVAKLFQEATSTFGVVHIIILNHAIVSSVKEPLWKISLERWKNTIDVNLNSCFIVAKEYLTRLEVAPAAVKDMASVLIIGSTAGKYGKAGDSDYAASKSALMYGFVLTLKNEIVKISPKARVNSIAPGWVVTPMVQESLKNPDVVYTALATVAMKKIGLPQDIAPQVVLLSSPKVSGHITGQVLSIEGGMEGRLLNKPEDIQV</sequence>
<dbReference type="InterPro" id="IPR036291">
    <property type="entry name" value="NAD(P)-bd_dom_sf"/>
</dbReference>
<proteinExistence type="inferred from homology"/>
<evidence type="ECO:0008006" key="5">
    <source>
        <dbReference type="Google" id="ProtNLM"/>
    </source>
</evidence>
<dbReference type="PRINTS" id="PR00081">
    <property type="entry name" value="GDHRDH"/>
</dbReference>
<name>A0A8H5FY27_9AGAR</name>
<evidence type="ECO:0000256" key="1">
    <source>
        <dbReference type="ARBA" id="ARBA00006484"/>
    </source>
</evidence>
<protein>
    <recommendedName>
        <fullName evidence="5">NAD(P)-binding protein</fullName>
    </recommendedName>
</protein>
<evidence type="ECO:0000313" key="4">
    <source>
        <dbReference type="Proteomes" id="UP000559027"/>
    </source>
</evidence>
<dbReference type="EMBL" id="JAACJO010000010">
    <property type="protein sequence ID" value="KAF5353411.1"/>
    <property type="molecule type" value="Genomic_DNA"/>
</dbReference>
<evidence type="ECO:0000313" key="3">
    <source>
        <dbReference type="EMBL" id="KAF5353411.1"/>
    </source>
</evidence>
<dbReference type="OrthoDB" id="10253736at2759"/>
<dbReference type="CDD" id="cd05233">
    <property type="entry name" value="SDR_c"/>
    <property type="match status" value="1"/>
</dbReference>
<comment type="caution">
    <text evidence="3">The sequence shown here is derived from an EMBL/GenBank/DDBJ whole genome shotgun (WGS) entry which is preliminary data.</text>
</comment>
<evidence type="ECO:0000256" key="2">
    <source>
        <dbReference type="ARBA" id="ARBA00023002"/>
    </source>
</evidence>
<comment type="similarity">
    <text evidence="1">Belongs to the short-chain dehydrogenases/reductases (SDR) family.</text>
</comment>
<accession>A0A8H5FY27</accession>
<reference evidence="3 4" key="1">
    <citation type="journal article" date="2020" name="ISME J.">
        <title>Uncovering the hidden diversity of litter-decomposition mechanisms in mushroom-forming fungi.</title>
        <authorList>
            <person name="Floudas D."/>
            <person name="Bentzer J."/>
            <person name="Ahren D."/>
            <person name="Johansson T."/>
            <person name="Persson P."/>
            <person name="Tunlid A."/>
        </authorList>
    </citation>
    <scope>NUCLEOTIDE SEQUENCE [LARGE SCALE GENOMIC DNA]</scope>
    <source>
        <strain evidence="3 4">CBS 146.42</strain>
    </source>
</reference>
<dbReference type="Proteomes" id="UP000559027">
    <property type="component" value="Unassembled WGS sequence"/>
</dbReference>
<dbReference type="SUPFAM" id="SSF51735">
    <property type="entry name" value="NAD(P)-binding Rossmann-fold domains"/>
    <property type="match status" value="1"/>
</dbReference>
<dbReference type="Gene3D" id="3.40.50.720">
    <property type="entry name" value="NAD(P)-binding Rossmann-like Domain"/>
    <property type="match status" value="1"/>
</dbReference>